<sequence length="129" mass="15722">MKTLTYLFWSLKKYHEKVWLTKGQYNWTILVFSLPYNIPIMLFSGAFVQVFINPYLEMEILRIIIFLLFTLLIFFLLAQPLKIFFPKKKIENSIYTRKEVKKYRMNILYFTIGFFVLIALAFVYIRYTK</sequence>
<dbReference type="Proteomes" id="UP000184364">
    <property type="component" value="Unassembled WGS sequence"/>
</dbReference>
<evidence type="ECO:0000256" key="1">
    <source>
        <dbReference type="SAM" id="Phobius"/>
    </source>
</evidence>
<evidence type="ECO:0000313" key="2">
    <source>
        <dbReference type="EMBL" id="SHM15577.1"/>
    </source>
</evidence>
<dbReference type="RefSeq" id="WP_139262772.1">
    <property type="nucleotide sequence ID" value="NZ_FRAV01000036.1"/>
</dbReference>
<feature type="transmembrane region" description="Helical" evidence="1">
    <location>
        <begin position="27"/>
        <end position="48"/>
    </location>
</feature>
<keyword evidence="1" id="KW-0472">Membrane</keyword>
<reference evidence="3" key="1">
    <citation type="submission" date="2016-11" db="EMBL/GenBank/DDBJ databases">
        <authorList>
            <person name="Varghese N."/>
            <person name="Submissions S."/>
        </authorList>
    </citation>
    <scope>NUCLEOTIDE SEQUENCE [LARGE SCALE GENOMIC DNA]</scope>
    <source>
        <strain evidence="3">DSM 26899</strain>
    </source>
</reference>
<dbReference type="STRING" id="1302687.SAMN05444267_103628"/>
<proteinExistence type="predicted"/>
<evidence type="ECO:0000313" key="3">
    <source>
        <dbReference type="Proteomes" id="UP000184364"/>
    </source>
</evidence>
<dbReference type="AlphaFoldDB" id="A0A1M7GI25"/>
<accession>A0A1M7GI25</accession>
<name>A0A1M7GI25_9FLAO</name>
<feature type="transmembrane region" description="Helical" evidence="1">
    <location>
        <begin position="106"/>
        <end position="127"/>
    </location>
</feature>
<protein>
    <submittedName>
        <fullName evidence="2">Uncharacterized protein</fullName>
    </submittedName>
</protein>
<organism evidence="2 3">
    <name type="scientific">Chryseobacterium polytrichastri</name>
    <dbReference type="NCBI Taxonomy" id="1302687"/>
    <lineage>
        <taxon>Bacteria</taxon>
        <taxon>Pseudomonadati</taxon>
        <taxon>Bacteroidota</taxon>
        <taxon>Flavobacteriia</taxon>
        <taxon>Flavobacteriales</taxon>
        <taxon>Weeksellaceae</taxon>
        <taxon>Chryseobacterium group</taxon>
        <taxon>Chryseobacterium</taxon>
    </lineage>
</organism>
<keyword evidence="1" id="KW-1133">Transmembrane helix</keyword>
<keyword evidence="3" id="KW-1185">Reference proteome</keyword>
<gene>
    <name evidence="2" type="ORF">SAMN05444267_103628</name>
</gene>
<feature type="transmembrane region" description="Helical" evidence="1">
    <location>
        <begin position="60"/>
        <end position="85"/>
    </location>
</feature>
<keyword evidence="1" id="KW-0812">Transmembrane</keyword>
<dbReference type="EMBL" id="FRAV01000036">
    <property type="protein sequence ID" value="SHM15577.1"/>
    <property type="molecule type" value="Genomic_DNA"/>
</dbReference>